<dbReference type="InterPro" id="IPR007396">
    <property type="entry name" value="TR_PAI2-type"/>
</dbReference>
<keyword evidence="1" id="KW-0812">Transmembrane</keyword>
<dbReference type="RefSeq" id="WP_305173052.1">
    <property type="nucleotide sequence ID" value="NZ_JAUUDS010000003.1"/>
</dbReference>
<keyword evidence="3" id="KW-1185">Reference proteome</keyword>
<evidence type="ECO:0000313" key="3">
    <source>
        <dbReference type="Proteomes" id="UP001230685"/>
    </source>
</evidence>
<dbReference type="InterPro" id="IPR012349">
    <property type="entry name" value="Split_barrel_FMN-bd"/>
</dbReference>
<protein>
    <submittedName>
        <fullName evidence="2">FMN-binding negative transcriptional regulator</fullName>
    </submittedName>
</protein>
<keyword evidence="1" id="KW-1133">Transmembrane helix</keyword>
<dbReference type="PIRSF" id="PIRSF010372">
    <property type="entry name" value="PaiB"/>
    <property type="match status" value="1"/>
</dbReference>
<dbReference type="PANTHER" id="PTHR35802">
    <property type="entry name" value="PROTEASE SYNTHASE AND SPORULATION PROTEIN PAI 2"/>
    <property type="match status" value="1"/>
</dbReference>
<organism evidence="2 3">
    <name type="scientific">Sphingomonas aurea</name>
    <dbReference type="NCBI Taxonomy" id="3063994"/>
    <lineage>
        <taxon>Bacteria</taxon>
        <taxon>Pseudomonadati</taxon>
        <taxon>Pseudomonadota</taxon>
        <taxon>Alphaproteobacteria</taxon>
        <taxon>Sphingomonadales</taxon>
        <taxon>Sphingomonadaceae</taxon>
        <taxon>Sphingomonas</taxon>
    </lineage>
</organism>
<dbReference type="Pfam" id="PF04299">
    <property type="entry name" value="FMN_bind_2"/>
    <property type="match status" value="1"/>
</dbReference>
<dbReference type="Gene3D" id="2.30.110.10">
    <property type="entry name" value="Electron Transport, Fmn-binding Protein, Chain A"/>
    <property type="match status" value="1"/>
</dbReference>
<comment type="caution">
    <text evidence="2">The sequence shown here is derived from an EMBL/GenBank/DDBJ whole genome shotgun (WGS) entry which is preliminary data.</text>
</comment>
<dbReference type="SUPFAM" id="SSF50475">
    <property type="entry name" value="FMN-binding split barrel"/>
    <property type="match status" value="1"/>
</dbReference>
<dbReference type="Proteomes" id="UP001230685">
    <property type="component" value="Unassembled WGS sequence"/>
</dbReference>
<name>A0ABT9EK46_9SPHN</name>
<gene>
    <name evidence="2" type="ORF">Q5H91_08995</name>
</gene>
<evidence type="ECO:0000313" key="2">
    <source>
        <dbReference type="EMBL" id="MDP1027348.1"/>
    </source>
</evidence>
<keyword evidence="1" id="KW-0472">Membrane</keyword>
<evidence type="ECO:0000256" key="1">
    <source>
        <dbReference type="SAM" id="Phobius"/>
    </source>
</evidence>
<proteinExistence type="predicted"/>
<accession>A0ABT9EK46</accession>
<dbReference type="PANTHER" id="PTHR35802:SF1">
    <property type="entry name" value="PROTEASE SYNTHASE AND SPORULATION PROTEIN PAI 2"/>
    <property type="match status" value="1"/>
</dbReference>
<sequence>MHPAPAFRSDEDWLALAGTIGFAHIFLAGAEGLMVVHAPVTRHGDRLRFHVSRANRIAPHLPGAAALVSVQGVDGYVSPNWYAAPVDQVPTWNYVAVEIDGIVAPLDEAELLAQLDELAAVHEPRVNPAAPWTRDKTDPARIVALLRGIVGFELTPTAIRGTRKLSQNKTTADRAGTVAGLDAAGNVALAAAMRS</sequence>
<reference evidence="2 3" key="1">
    <citation type="submission" date="2023-07" db="EMBL/GenBank/DDBJ databases">
        <authorList>
            <person name="Kim M.K."/>
        </authorList>
    </citation>
    <scope>NUCLEOTIDE SEQUENCE [LARGE SCALE GENOMIC DNA]</scope>
    <source>
        <strain evidence="2 3">KR1UV-12</strain>
    </source>
</reference>
<feature type="transmembrane region" description="Helical" evidence="1">
    <location>
        <begin position="13"/>
        <end position="36"/>
    </location>
</feature>
<dbReference type="EMBL" id="JAUUDS010000003">
    <property type="protein sequence ID" value="MDP1027348.1"/>
    <property type="molecule type" value="Genomic_DNA"/>
</dbReference>